<feature type="transmembrane region" description="Helical" evidence="7">
    <location>
        <begin position="99"/>
        <end position="119"/>
    </location>
</feature>
<dbReference type="GO" id="GO:0015606">
    <property type="term" value="F:spermidine transmembrane transporter activity"/>
    <property type="evidence" value="ECO:0007669"/>
    <property type="project" value="TreeGrafter"/>
</dbReference>
<gene>
    <name evidence="8" type="ORF">DV451_000030</name>
</gene>
<feature type="transmembrane region" description="Helical" evidence="7">
    <location>
        <begin position="349"/>
        <end position="369"/>
    </location>
</feature>
<dbReference type="PANTHER" id="PTHR48086:SF10">
    <property type="entry name" value="AGR155CP"/>
    <property type="match status" value="1"/>
</dbReference>
<comment type="subcellular location">
    <subcellularLocation>
        <location evidence="1">Membrane</location>
        <topology evidence="1">Multi-pass membrane protein</topology>
    </subcellularLocation>
</comment>
<feature type="transmembrane region" description="Helical" evidence="7">
    <location>
        <begin position="202"/>
        <end position="228"/>
    </location>
</feature>
<proteinExistence type="inferred from homology"/>
<feature type="transmembrane region" description="Helical" evidence="7">
    <location>
        <begin position="60"/>
        <end position="79"/>
    </location>
</feature>
<evidence type="ECO:0008006" key="10">
    <source>
        <dbReference type="Google" id="ProtNLM"/>
    </source>
</evidence>
<dbReference type="Proteomes" id="UP000750522">
    <property type="component" value="Unassembled WGS sequence"/>
</dbReference>
<evidence type="ECO:0000256" key="1">
    <source>
        <dbReference type="ARBA" id="ARBA00004141"/>
    </source>
</evidence>
<dbReference type="InterPro" id="IPR038377">
    <property type="entry name" value="Na/Glc_symporter_sf"/>
</dbReference>
<dbReference type="Gene3D" id="1.20.1730.10">
    <property type="entry name" value="Sodium/glucose cotransporter"/>
    <property type="match status" value="1"/>
</dbReference>
<evidence type="ECO:0000256" key="4">
    <source>
        <dbReference type="ARBA" id="ARBA00022692"/>
    </source>
</evidence>
<feature type="transmembrane region" description="Helical" evidence="7">
    <location>
        <begin position="170"/>
        <end position="190"/>
    </location>
</feature>
<reference evidence="8" key="1">
    <citation type="journal article" date="2020" name="Front. Microbiol.">
        <title>Phenotypic and Genetic Characterization of the Cheese Ripening Yeast Geotrichum candidum.</title>
        <authorList>
            <person name="Perkins V."/>
            <person name="Vignola S."/>
            <person name="Lessard M.H."/>
            <person name="Plante P.L."/>
            <person name="Corbeil J."/>
            <person name="Dugat-Bony E."/>
            <person name="Frenette M."/>
            <person name="Labrie S."/>
        </authorList>
    </citation>
    <scope>NUCLEOTIDE SEQUENCE</scope>
    <source>
        <strain evidence="8">LMA-70</strain>
    </source>
</reference>
<sequence>MGCGILATYPQIAAIAGVQGLLVYGLSSSLPILLFGFFGPIIRKRCPEGFVLTEWARQRYGVVTGLYLSFFTIATMFLYMVGELSSLQMAITTLTGMDALPVMIIECVVTTIYTSWGGFHTSFVTDNIQGAMVFILLIVCSIAMGVNIDVDRSVVRESPLLHSSLLGWQLVYILPVAIATNDFFLSGFWLRTFASKTNKDLFIGTSIGTVVILIFLVVTGVTGLIATWTGLLDDGTDSSYAFFIVLLQLPNWVVGFVLVFIMLLSAAVFDSLQSAMVSSISNDVFRNQLRPIWARLIVVLVMIPTIVVALRAPNVLQIFLISDLISAAVVPSLMLGLWQRLYFISGVEVIVSGLGGILTVFIFGTIYLGSALEGAKLIILENGLYVDDWSAFGAFVAAPFGGLIFGAITLVIRLSVLKIYSMVTGAPFTALDKPVEAVSPFAHVDGPRDIEDSDRESENVERVEVKTDDWRSSKLGSLFFLQEPSTKTPL</sequence>
<evidence type="ECO:0000256" key="2">
    <source>
        <dbReference type="ARBA" id="ARBA00006434"/>
    </source>
</evidence>
<dbReference type="GO" id="GO:0005886">
    <property type="term" value="C:plasma membrane"/>
    <property type="evidence" value="ECO:0007669"/>
    <property type="project" value="TreeGrafter"/>
</dbReference>
<feature type="transmembrane region" description="Helical" evidence="7">
    <location>
        <begin position="131"/>
        <end position="150"/>
    </location>
</feature>
<reference evidence="8" key="2">
    <citation type="submission" date="2020-01" db="EMBL/GenBank/DDBJ databases">
        <authorList>
            <person name="Perkins V."/>
            <person name="Lessard M.-H."/>
            <person name="Dugat-Bony E."/>
            <person name="Frenette M."/>
            <person name="Labrie S."/>
        </authorList>
    </citation>
    <scope>NUCLEOTIDE SEQUENCE</scope>
    <source>
        <strain evidence="8">LMA-70</strain>
    </source>
</reference>
<dbReference type="EMBL" id="QQZK01000001">
    <property type="protein sequence ID" value="KAF5105114.1"/>
    <property type="molecule type" value="Genomic_DNA"/>
</dbReference>
<keyword evidence="3" id="KW-0813">Transport</keyword>
<evidence type="ECO:0000256" key="5">
    <source>
        <dbReference type="ARBA" id="ARBA00022989"/>
    </source>
</evidence>
<organism evidence="8 9">
    <name type="scientific">Geotrichum candidum</name>
    <name type="common">Oospora lactis</name>
    <name type="synonym">Dipodascus geotrichum</name>
    <dbReference type="NCBI Taxonomy" id="1173061"/>
    <lineage>
        <taxon>Eukaryota</taxon>
        <taxon>Fungi</taxon>
        <taxon>Dikarya</taxon>
        <taxon>Ascomycota</taxon>
        <taxon>Saccharomycotina</taxon>
        <taxon>Dipodascomycetes</taxon>
        <taxon>Dipodascales</taxon>
        <taxon>Dipodascaceae</taxon>
        <taxon>Geotrichum</taxon>
    </lineage>
</organism>
<evidence type="ECO:0000256" key="7">
    <source>
        <dbReference type="SAM" id="Phobius"/>
    </source>
</evidence>
<evidence type="ECO:0000256" key="3">
    <source>
        <dbReference type="ARBA" id="ARBA00022448"/>
    </source>
</evidence>
<evidence type="ECO:0000313" key="8">
    <source>
        <dbReference type="EMBL" id="KAF5105114.1"/>
    </source>
</evidence>
<comment type="similarity">
    <text evidence="2">Belongs to the sodium:solute symporter (SSF) (TC 2.A.21) family.</text>
</comment>
<accession>A0A9P5GAX8</accession>
<keyword evidence="5 7" id="KW-1133">Transmembrane helix</keyword>
<dbReference type="InterPro" id="IPR050277">
    <property type="entry name" value="Sodium:Solute_Symporter"/>
</dbReference>
<protein>
    <recommendedName>
        <fullName evidence="10">Urea transport protein</fullName>
    </recommendedName>
</protein>
<comment type="caution">
    <text evidence="8">The sequence shown here is derived from an EMBL/GenBank/DDBJ whole genome shotgun (WGS) entry which is preliminary data.</text>
</comment>
<keyword evidence="6 7" id="KW-0472">Membrane</keyword>
<feature type="transmembrane region" description="Helical" evidence="7">
    <location>
        <begin position="240"/>
        <end position="272"/>
    </location>
</feature>
<evidence type="ECO:0000313" key="9">
    <source>
        <dbReference type="Proteomes" id="UP000750522"/>
    </source>
</evidence>
<feature type="transmembrane region" description="Helical" evidence="7">
    <location>
        <begin position="292"/>
        <end position="310"/>
    </location>
</feature>
<keyword evidence="4 7" id="KW-0812">Transmembrane</keyword>
<dbReference type="PROSITE" id="PS50283">
    <property type="entry name" value="NA_SOLUT_SYMP_3"/>
    <property type="match status" value="1"/>
</dbReference>
<evidence type="ECO:0000256" key="6">
    <source>
        <dbReference type="ARBA" id="ARBA00023136"/>
    </source>
</evidence>
<feature type="transmembrane region" description="Helical" evidence="7">
    <location>
        <begin position="12"/>
        <end position="39"/>
    </location>
</feature>
<feature type="transmembrane region" description="Helical" evidence="7">
    <location>
        <begin position="389"/>
        <end position="412"/>
    </location>
</feature>
<dbReference type="AlphaFoldDB" id="A0A9P5GAX8"/>
<dbReference type="PANTHER" id="PTHR48086">
    <property type="entry name" value="SODIUM/PROLINE SYMPORTER-RELATED"/>
    <property type="match status" value="1"/>
</dbReference>
<dbReference type="InterPro" id="IPR001734">
    <property type="entry name" value="Na/solute_symporter"/>
</dbReference>
<name>A0A9P5GAX8_GEOCN</name>
<feature type="transmembrane region" description="Helical" evidence="7">
    <location>
        <begin position="316"/>
        <end position="337"/>
    </location>
</feature>